<keyword evidence="12" id="KW-1185">Reference proteome</keyword>
<dbReference type="Gene3D" id="2.30.250.10">
    <property type="entry name" value="Aminopeptidase i, Domain 2"/>
    <property type="match status" value="1"/>
</dbReference>
<dbReference type="Pfam" id="PF02127">
    <property type="entry name" value="Peptidase_M18"/>
    <property type="match status" value="1"/>
</dbReference>
<dbReference type="GO" id="GO:0004177">
    <property type="term" value="F:aminopeptidase activity"/>
    <property type="evidence" value="ECO:0007669"/>
    <property type="project" value="UniProtKB-KW"/>
</dbReference>
<evidence type="ECO:0000256" key="10">
    <source>
        <dbReference type="RuleBase" id="RU004387"/>
    </source>
</evidence>
<dbReference type="RefSeq" id="WP_039680204.1">
    <property type="nucleotide sequence ID" value="NZ_JAWGXO010000013.1"/>
</dbReference>
<dbReference type="EMBL" id="JWHR01000109">
    <property type="protein sequence ID" value="KHS56753.1"/>
    <property type="molecule type" value="Genomic_DNA"/>
</dbReference>
<evidence type="ECO:0000256" key="3">
    <source>
        <dbReference type="ARBA" id="ARBA00022438"/>
    </source>
</evidence>
<evidence type="ECO:0000256" key="8">
    <source>
        <dbReference type="ARBA" id="ARBA00023049"/>
    </source>
</evidence>
<comment type="cofactor">
    <cofactor evidence="1 10">
        <name>Zn(2+)</name>
        <dbReference type="ChEBI" id="CHEBI:29105"/>
    </cofactor>
</comment>
<evidence type="ECO:0000256" key="9">
    <source>
        <dbReference type="RuleBase" id="RU004386"/>
    </source>
</evidence>
<evidence type="ECO:0000256" key="1">
    <source>
        <dbReference type="ARBA" id="ARBA00001947"/>
    </source>
</evidence>
<dbReference type="GO" id="GO:0008237">
    <property type="term" value="F:metallopeptidase activity"/>
    <property type="evidence" value="ECO:0007669"/>
    <property type="project" value="UniProtKB-KW"/>
</dbReference>
<keyword evidence="7 9" id="KW-0862">Zinc</keyword>
<dbReference type="OrthoDB" id="89722at2"/>
<evidence type="ECO:0000313" key="11">
    <source>
        <dbReference type="EMBL" id="KHS56753.1"/>
    </source>
</evidence>
<dbReference type="AlphaFoldDB" id="A0A0B3VVB4"/>
<organism evidence="11 12">
    <name type="scientific">Terrisporobacter othiniensis</name>
    <dbReference type="NCBI Taxonomy" id="1577792"/>
    <lineage>
        <taxon>Bacteria</taxon>
        <taxon>Bacillati</taxon>
        <taxon>Bacillota</taxon>
        <taxon>Clostridia</taxon>
        <taxon>Peptostreptococcales</taxon>
        <taxon>Peptostreptococcaceae</taxon>
        <taxon>Terrisporobacter</taxon>
    </lineage>
</organism>
<evidence type="ECO:0000256" key="7">
    <source>
        <dbReference type="ARBA" id="ARBA00022833"/>
    </source>
</evidence>
<evidence type="ECO:0000256" key="2">
    <source>
        <dbReference type="ARBA" id="ARBA00008290"/>
    </source>
</evidence>
<dbReference type="PANTHER" id="PTHR28570">
    <property type="entry name" value="ASPARTYL AMINOPEPTIDASE"/>
    <property type="match status" value="1"/>
</dbReference>
<evidence type="ECO:0000256" key="5">
    <source>
        <dbReference type="ARBA" id="ARBA00022723"/>
    </source>
</evidence>
<dbReference type="PANTHER" id="PTHR28570:SF2">
    <property type="entry name" value="M18 FAMILY AMINOPEPTIDASE 1-RELATED"/>
    <property type="match status" value="1"/>
</dbReference>
<protein>
    <recommendedName>
        <fullName evidence="10">M18 family aminopeptidase</fullName>
        <ecNumber evidence="10">3.4.11.-</ecNumber>
    </recommendedName>
</protein>
<comment type="similarity">
    <text evidence="2 9">Belongs to the peptidase M18 family.</text>
</comment>
<dbReference type="GO" id="GO:0008270">
    <property type="term" value="F:zinc ion binding"/>
    <property type="evidence" value="ECO:0007669"/>
    <property type="project" value="InterPro"/>
</dbReference>
<comment type="caution">
    <text evidence="11">The sequence shown here is derived from an EMBL/GenBank/DDBJ whole genome shotgun (WGS) entry which is preliminary data.</text>
</comment>
<sequence>MNLKYEFENGWKVIKEMNNMENAMSYSKEYIDFLNKSKTERLCAREIIRLARLQGFISIEEVIKKGKIESGDKIFAENKDKGVALFVIGEKDIEEGMKIIASHIDSPRLDLKQNPLYEDDNMAYFKTHYYGGIKKYQWVSMPLALYGVAFLQDGTKIDIAIGDDDEDPVFCITDLLPHLSSDQNQKKLHEAIGGEDLNVLIGSIPFDEEENATVKYNMLKLLNEKYKITEEDFLSAEIEVVPAGKAKDLGIDKSMVISYGQDDRVCAFAGVKAIFEVEKPEYTAVTLCVDKEETGSYGNTGMHSKFFENTVAELINLQDNYSDLKIKRAMSRSRILSGDVNAAYDPNFSSVYEKANSAHMGGGVAIMKYSGSRGKSGTSDANAEFVCEVRRIFNQENVVWQTGELGKVDQGGGGTVAYILANYGAEVLDCGVGLLSMHAPYEVASKADIFEMYRGYKAFLNINL</sequence>
<dbReference type="SUPFAM" id="SSF53187">
    <property type="entry name" value="Zn-dependent exopeptidases"/>
    <property type="match status" value="1"/>
</dbReference>
<evidence type="ECO:0000256" key="6">
    <source>
        <dbReference type="ARBA" id="ARBA00022801"/>
    </source>
</evidence>
<evidence type="ECO:0000313" key="12">
    <source>
        <dbReference type="Proteomes" id="UP000031189"/>
    </source>
</evidence>
<dbReference type="GO" id="GO:0005737">
    <property type="term" value="C:cytoplasm"/>
    <property type="evidence" value="ECO:0007669"/>
    <property type="project" value="UniProtKB-ARBA"/>
</dbReference>
<keyword evidence="6 9" id="KW-0378">Hydrolase</keyword>
<name>A0A0B3VVB4_9FIRM</name>
<reference evidence="11 12" key="1">
    <citation type="submission" date="2014-12" db="EMBL/GenBank/DDBJ databases">
        <title>Draft genome sequence of Terrisporobacter sp. 08-306576, isolated from the blood culture of a bacteremia patient.</title>
        <authorList>
            <person name="Lund L.C."/>
            <person name="Sydenham T.V."/>
            <person name="Hogh S.V."/>
            <person name="Skov M.N."/>
            <person name="Kemp M."/>
            <person name="Justesen U.S."/>
        </authorList>
    </citation>
    <scope>NUCLEOTIDE SEQUENCE [LARGE SCALE GENOMIC DNA]</scope>
    <source>
        <strain evidence="11 12">08-306576</strain>
    </source>
</reference>
<keyword evidence="8 9" id="KW-0482">Metalloprotease</keyword>
<dbReference type="STRING" id="1577792.QX51_12290"/>
<dbReference type="Gene3D" id="3.40.630.10">
    <property type="entry name" value="Zn peptidases"/>
    <property type="match status" value="1"/>
</dbReference>
<dbReference type="InterPro" id="IPR023358">
    <property type="entry name" value="Peptidase_M18_dom2"/>
</dbReference>
<proteinExistence type="inferred from homology"/>
<accession>A0A0B3VVB4</accession>
<dbReference type="EC" id="3.4.11.-" evidence="10"/>
<dbReference type="FunFam" id="2.30.250.10:FF:000006">
    <property type="entry name" value="Probable M18 family aminopeptidase 1"/>
    <property type="match status" value="1"/>
</dbReference>
<keyword evidence="5 9" id="KW-0479">Metal-binding</keyword>
<keyword evidence="3 9" id="KW-0031">Aminopeptidase</keyword>
<dbReference type="NCBIfam" id="NF002600">
    <property type="entry name" value="PRK02256.1"/>
    <property type="match status" value="1"/>
</dbReference>
<gene>
    <name evidence="11" type="ORF">QX51_12290</name>
</gene>
<evidence type="ECO:0000256" key="4">
    <source>
        <dbReference type="ARBA" id="ARBA00022670"/>
    </source>
</evidence>
<keyword evidence="4 9" id="KW-0645">Protease</keyword>
<dbReference type="Proteomes" id="UP000031189">
    <property type="component" value="Unassembled WGS sequence"/>
</dbReference>
<dbReference type="PRINTS" id="PR00932">
    <property type="entry name" value="AMINO1PTASE"/>
</dbReference>
<dbReference type="InterPro" id="IPR001948">
    <property type="entry name" value="Peptidase_M18"/>
</dbReference>
<dbReference type="SUPFAM" id="SSF101821">
    <property type="entry name" value="Aminopeptidase/glucanase lid domain"/>
    <property type="match status" value="1"/>
</dbReference>
<dbReference type="GO" id="GO:0006508">
    <property type="term" value="P:proteolysis"/>
    <property type="evidence" value="ECO:0007669"/>
    <property type="project" value="UniProtKB-KW"/>
</dbReference>